<evidence type="ECO:0000259" key="5">
    <source>
        <dbReference type="Pfam" id="PF01168"/>
    </source>
</evidence>
<feature type="domain" description="Alanine racemase N-terminal" evidence="5">
    <location>
        <begin position="9"/>
        <end position="226"/>
    </location>
</feature>
<dbReference type="InterPro" id="IPR001608">
    <property type="entry name" value="Ala_racemase_N"/>
</dbReference>
<dbReference type="Pfam" id="PF01168">
    <property type="entry name" value="Ala_racemase_N"/>
    <property type="match status" value="1"/>
</dbReference>
<accession>B0CBS1</accession>
<evidence type="ECO:0000256" key="3">
    <source>
        <dbReference type="PIRSR" id="PIRSR004848-1"/>
    </source>
</evidence>
<evidence type="ECO:0000313" key="7">
    <source>
        <dbReference type="Proteomes" id="UP000000268"/>
    </source>
</evidence>
<dbReference type="SUPFAM" id="SSF51419">
    <property type="entry name" value="PLP-binding barrel"/>
    <property type="match status" value="1"/>
</dbReference>
<dbReference type="KEGG" id="amr:AM1_5365"/>
<dbReference type="InterPro" id="IPR029066">
    <property type="entry name" value="PLP-binding_barrel"/>
</dbReference>
<evidence type="ECO:0000256" key="4">
    <source>
        <dbReference type="RuleBase" id="RU004514"/>
    </source>
</evidence>
<comment type="function">
    <text evidence="2">Pyridoxal 5'-phosphate (PLP)-binding protein, which is involved in PLP homeostasis.</text>
</comment>
<organism evidence="6 7">
    <name type="scientific">Acaryochloris marina (strain MBIC 11017)</name>
    <dbReference type="NCBI Taxonomy" id="329726"/>
    <lineage>
        <taxon>Bacteria</taxon>
        <taxon>Bacillati</taxon>
        <taxon>Cyanobacteriota</taxon>
        <taxon>Cyanophyceae</taxon>
        <taxon>Acaryochloridales</taxon>
        <taxon>Acaryochloridaceae</taxon>
        <taxon>Acaryochloris</taxon>
    </lineage>
</organism>
<dbReference type="PANTHER" id="PTHR10146:SF14">
    <property type="entry name" value="PYRIDOXAL PHOSPHATE HOMEOSTASIS PROTEIN"/>
    <property type="match status" value="1"/>
</dbReference>
<dbReference type="InterPro" id="IPR011078">
    <property type="entry name" value="PyrdxlP_homeostasis"/>
</dbReference>
<dbReference type="OrthoDB" id="9804072at2"/>
<dbReference type="Proteomes" id="UP000000268">
    <property type="component" value="Chromosome"/>
</dbReference>
<comment type="similarity">
    <text evidence="2 4">Belongs to the pyridoxal phosphate-binding protein YggS/PROSC family.</text>
</comment>
<dbReference type="NCBIfam" id="TIGR00044">
    <property type="entry name" value="YggS family pyridoxal phosphate-dependent enzyme"/>
    <property type="match status" value="1"/>
</dbReference>
<evidence type="ECO:0000313" key="6">
    <source>
        <dbReference type="EMBL" id="ABW30321.1"/>
    </source>
</evidence>
<proteinExistence type="inferred from homology"/>
<feature type="modified residue" description="N6-(pyridoxal phosphate)lysine" evidence="2 3">
    <location>
        <position position="31"/>
    </location>
</feature>
<dbReference type="EMBL" id="CP000828">
    <property type="protein sequence ID" value="ABW30321.1"/>
    <property type="molecule type" value="Genomic_DNA"/>
</dbReference>
<dbReference type="PANTHER" id="PTHR10146">
    <property type="entry name" value="PROLINE SYNTHETASE CO-TRANSCRIBED BACTERIAL HOMOLOG PROTEIN"/>
    <property type="match status" value="1"/>
</dbReference>
<gene>
    <name evidence="6" type="ordered locus">AM1_5365</name>
</gene>
<comment type="cofactor">
    <cofactor evidence="3">
        <name>pyridoxal 5'-phosphate</name>
        <dbReference type="ChEBI" id="CHEBI:597326"/>
    </cofactor>
</comment>
<dbReference type="Gene3D" id="3.20.20.10">
    <property type="entry name" value="Alanine racemase"/>
    <property type="match status" value="1"/>
</dbReference>
<evidence type="ECO:0000256" key="1">
    <source>
        <dbReference type="ARBA" id="ARBA00022898"/>
    </source>
</evidence>
<name>B0CBS1_ACAM1</name>
<dbReference type="PIRSF" id="PIRSF004848">
    <property type="entry name" value="YBL036c_PLPDEIII"/>
    <property type="match status" value="1"/>
</dbReference>
<keyword evidence="1 2" id="KW-0663">Pyridoxal phosphate</keyword>
<dbReference type="AlphaFoldDB" id="B0CBS1"/>
<sequence length="228" mass="25641">MPSPQPLTLKDRVISIQRSLPGSVRLIAVSKYMPAALIREAYDAGLRDFGESRVQEAIQKQAELQDLSELTWHLIGHLQSNKAKLAVRHFDWIHSVDSLALAQRLNRLVESEQHSPQLCLQVKPLPDPDKFGWTFAGLKADLPALKACAHLHWRGLMTILPMGLSSHEILNAFHETQQLAQDITQQFPEDFTLHELSMGMSNDYQLAVQAGATMVRVGRRLFGDRPLP</sequence>
<dbReference type="RefSeq" id="WP_012165568.1">
    <property type="nucleotide sequence ID" value="NC_009925.1"/>
</dbReference>
<dbReference type="GO" id="GO:0030170">
    <property type="term" value="F:pyridoxal phosphate binding"/>
    <property type="evidence" value="ECO:0007669"/>
    <property type="project" value="UniProtKB-UniRule"/>
</dbReference>
<dbReference type="STRING" id="329726.AM1_5365"/>
<dbReference type="eggNOG" id="COG0325">
    <property type="taxonomic scope" value="Bacteria"/>
</dbReference>
<dbReference type="HOGENOM" id="CLU_059988_1_0_3"/>
<keyword evidence="7" id="KW-1185">Reference proteome</keyword>
<dbReference type="HAMAP" id="MF_02087">
    <property type="entry name" value="PLP_homeostasis"/>
    <property type="match status" value="1"/>
</dbReference>
<evidence type="ECO:0000256" key="2">
    <source>
        <dbReference type="HAMAP-Rule" id="MF_02087"/>
    </source>
</evidence>
<dbReference type="CDD" id="cd00635">
    <property type="entry name" value="PLPDE_III_YBL036c_like"/>
    <property type="match status" value="1"/>
</dbReference>
<reference evidence="6 7" key="1">
    <citation type="journal article" date="2008" name="Proc. Natl. Acad. Sci. U.S.A.">
        <title>Niche adaptation and genome expansion in the chlorophyll d-producing cyanobacterium Acaryochloris marina.</title>
        <authorList>
            <person name="Swingley W.D."/>
            <person name="Chen M."/>
            <person name="Cheung P.C."/>
            <person name="Conrad A.L."/>
            <person name="Dejesa L.C."/>
            <person name="Hao J."/>
            <person name="Honchak B.M."/>
            <person name="Karbach L.E."/>
            <person name="Kurdoglu A."/>
            <person name="Lahiri S."/>
            <person name="Mastrian S.D."/>
            <person name="Miyashita H."/>
            <person name="Page L."/>
            <person name="Ramakrishna P."/>
            <person name="Satoh S."/>
            <person name="Sattley W.M."/>
            <person name="Shimada Y."/>
            <person name="Taylor H.L."/>
            <person name="Tomo T."/>
            <person name="Tsuchiya T."/>
            <person name="Wang Z.T."/>
            <person name="Raymond J."/>
            <person name="Mimuro M."/>
            <person name="Blankenship R.E."/>
            <person name="Touchman J.W."/>
        </authorList>
    </citation>
    <scope>NUCLEOTIDE SEQUENCE [LARGE SCALE GENOMIC DNA]</scope>
    <source>
        <strain evidence="7">MBIC 11017</strain>
    </source>
</reference>
<protein>
    <recommendedName>
        <fullName evidence="2">Pyridoxal phosphate homeostasis protein</fullName>
        <shortName evidence="2">PLP homeostasis protein</shortName>
    </recommendedName>
</protein>